<keyword evidence="5" id="KW-0472">Membrane</keyword>
<evidence type="ECO:0000256" key="3">
    <source>
        <dbReference type="ARBA" id="ARBA00022968"/>
    </source>
</evidence>
<keyword evidence="4 5" id="KW-1133">Transmembrane helix</keyword>
<dbReference type="EMBL" id="CP137640">
    <property type="protein sequence ID" value="WVX80630.1"/>
    <property type="molecule type" value="Genomic_DNA"/>
</dbReference>
<evidence type="ECO:0000256" key="5">
    <source>
        <dbReference type="SAM" id="Phobius"/>
    </source>
</evidence>
<dbReference type="PANTHER" id="PTHR33392:SF6">
    <property type="entry name" value="POLYISOPRENYL-TEICHOIC ACID--PEPTIDOGLYCAN TEICHOIC ACID TRANSFERASE TAGU"/>
    <property type="match status" value="1"/>
</dbReference>
<dbReference type="InterPro" id="IPR004474">
    <property type="entry name" value="LytR_CpsA_psr"/>
</dbReference>
<gene>
    <name evidence="7" type="ORF">R4Z09_25865</name>
</gene>
<protein>
    <submittedName>
        <fullName evidence="7">LCP family protein</fullName>
    </submittedName>
</protein>
<evidence type="ECO:0000256" key="4">
    <source>
        <dbReference type="ARBA" id="ARBA00022989"/>
    </source>
</evidence>
<evidence type="ECO:0000313" key="8">
    <source>
        <dbReference type="Proteomes" id="UP001357223"/>
    </source>
</evidence>
<feature type="domain" description="Cell envelope-related transcriptional attenuator" evidence="6">
    <location>
        <begin position="91"/>
        <end position="238"/>
    </location>
</feature>
<dbReference type="PANTHER" id="PTHR33392">
    <property type="entry name" value="POLYISOPRENYL-TEICHOIC ACID--PEPTIDOGLYCAN TEICHOIC ACID TRANSFERASE TAGU"/>
    <property type="match status" value="1"/>
</dbReference>
<evidence type="ECO:0000256" key="2">
    <source>
        <dbReference type="ARBA" id="ARBA00022692"/>
    </source>
</evidence>
<feature type="transmembrane region" description="Helical" evidence="5">
    <location>
        <begin position="21"/>
        <end position="41"/>
    </location>
</feature>
<dbReference type="Gene3D" id="3.40.630.190">
    <property type="entry name" value="LCP protein"/>
    <property type="match status" value="1"/>
</dbReference>
<proteinExistence type="inferred from homology"/>
<sequence length="335" mass="38115">METRTISRKRKKKRKLRWKRVVLMTFFALFILAGLFAYNIYGDVASAVDKMTTSLDREKSDKREEVVEFADKDPVSILLVGVDEREDDAGRTDSMLVLTVNPELNSTKILSIPRDTRAELVDKSDSENNTVNKMNHAYAYGGIEMTIDTIENFLNIPLDYYVQVNMQGFEDIVDAVGGIDVNNKYEFELDGVTLKEGQQHLDGEEALQYARMRKQDPNGDFGRQERQREVISKVIKQGASISTLTNYDKVLEALSDNIKTNLTLQEIIGMQKSYRAAADNIEKMQVEGENETLNGVYYFKVEDETRQELSDTLRKHLGLPTEELRASKANDDVNG</sequence>
<evidence type="ECO:0000259" key="6">
    <source>
        <dbReference type="Pfam" id="PF03816"/>
    </source>
</evidence>
<keyword evidence="3" id="KW-0735">Signal-anchor</keyword>
<keyword evidence="8" id="KW-1185">Reference proteome</keyword>
<comment type="similarity">
    <text evidence="1">Belongs to the LytR/CpsA/Psr (LCP) family.</text>
</comment>
<evidence type="ECO:0000313" key="7">
    <source>
        <dbReference type="EMBL" id="WVX80630.1"/>
    </source>
</evidence>
<dbReference type="InterPro" id="IPR050922">
    <property type="entry name" value="LytR/CpsA/Psr_CW_biosynth"/>
</dbReference>
<organism evidence="7 8">
    <name type="scientific">Niallia oryzisoli</name>
    <dbReference type="NCBI Taxonomy" id="1737571"/>
    <lineage>
        <taxon>Bacteria</taxon>
        <taxon>Bacillati</taxon>
        <taxon>Bacillota</taxon>
        <taxon>Bacilli</taxon>
        <taxon>Bacillales</taxon>
        <taxon>Bacillaceae</taxon>
        <taxon>Niallia</taxon>
    </lineage>
</organism>
<dbReference type="Pfam" id="PF03816">
    <property type="entry name" value="LytR_cpsA_psr"/>
    <property type="match status" value="1"/>
</dbReference>
<reference evidence="7 8" key="1">
    <citation type="submission" date="2023-10" db="EMBL/GenBank/DDBJ databases">
        <title>Niallia locisalis sp.nov. isolated from a salt pond sample.</title>
        <authorList>
            <person name="Li X.-J."/>
            <person name="Dong L."/>
        </authorList>
    </citation>
    <scope>NUCLEOTIDE SEQUENCE [LARGE SCALE GENOMIC DNA]</scope>
    <source>
        <strain evidence="7 8">DSM 29761</strain>
    </source>
</reference>
<accession>A0ABZ2CFD0</accession>
<dbReference type="NCBIfam" id="TIGR00350">
    <property type="entry name" value="lytR_cpsA_psr"/>
    <property type="match status" value="1"/>
</dbReference>
<evidence type="ECO:0000256" key="1">
    <source>
        <dbReference type="ARBA" id="ARBA00006068"/>
    </source>
</evidence>
<name>A0ABZ2CFD0_9BACI</name>
<dbReference type="RefSeq" id="WP_338449561.1">
    <property type="nucleotide sequence ID" value="NZ_CP137640.1"/>
</dbReference>
<keyword evidence="2 5" id="KW-0812">Transmembrane</keyword>
<dbReference type="Proteomes" id="UP001357223">
    <property type="component" value="Chromosome"/>
</dbReference>